<evidence type="ECO:0000256" key="2">
    <source>
        <dbReference type="ARBA" id="ARBA00022448"/>
    </source>
</evidence>
<comment type="caution">
    <text evidence="11">The sequence shown here is derived from an EMBL/GenBank/DDBJ whole genome shotgun (WGS) entry which is preliminary data.</text>
</comment>
<dbReference type="Gene3D" id="1.20.1250.20">
    <property type="entry name" value="MFS general substrate transporter like domains"/>
    <property type="match status" value="2"/>
</dbReference>
<feature type="region of interest" description="Disordered" evidence="8">
    <location>
        <begin position="521"/>
        <end position="634"/>
    </location>
</feature>
<evidence type="ECO:0000256" key="5">
    <source>
        <dbReference type="ARBA" id="ARBA00022989"/>
    </source>
</evidence>
<name>A0ABT7A0J4_9ACTN</name>
<keyword evidence="5 9" id="KW-1133">Transmembrane helix</keyword>
<evidence type="ECO:0000256" key="8">
    <source>
        <dbReference type="SAM" id="MobiDB-lite"/>
    </source>
</evidence>
<feature type="transmembrane region" description="Helical" evidence="9">
    <location>
        <begin position="164"/>
        <end position="188"/>
    </location>
</feature>
<feature type="compositionally biased region" description="Low complexity" evidence="8">
    <location>
        <begin position="532"/>
        <end position="550"/>
    </location>
</feature>
<reference evidence="11 12" key="1">
    <citation type="submission" date="2023-05" db="EMBL/GenBank/DDBJ databases">
        <title>Streptantibioticus silvisoli sp. nov., acidotolerant actinomycetes 1 from pine litter.</title>
        <authorList>
            <person name="Swiecimska M."/>
            <person name="Golinska P."/>
            <person name="Sangal V."/>
            <person name="Wachnowicz B."/>
            <person name="Goodfellow M."/>
        </authorList>
    </citation>
    <scope>NUCLEOTIDE SEQUENCE [LARGE SCALE GENOMIC DNA]</scope>
    <source>
        <strain evidence="11 12">DSM 42109</strain>
    </source>
</reference>
<keyword evidence="3" id="KW-1003">Cell membrane</keyword>
<proteinExistence type="predicted"/>
<feature type="transmembrane region" description="Helical" evidence="9">
    <location>
        <begin position="365"/>
        <end position="387"/>
    </location>
</feature>
<evidence type="ECO:0000256" key="6">
    <source>
        <dbReference type="ARBA" id="ARBA00023136"/>
    </source>
</evidence>
<comment type="subcellular location">
    <subcellularLocation>
        <location evidence="1">Cell membrane</location>
        <topology evidence="1">Multi-pass membrane protein</topology>
    </subcellularLocation>
</comment>
<evidence type="ECO:0000256" key="7">
    <source>
        <dbReference type="ARBA" id="ARBA00023251"/>
    </source>
</evidence>
<keyword evidence="6 9" id="KW-0472">Membrane</keyword>
<dbReference type="SUPFAM" id="SSF103473">
    <property type="entry name" value="MFS general substrate transporter"/>
    <property type="match status" value="1"/>
</dbReference>
<feature type="transmembrane region" description="Helical" evidence="9">
    <location>
        <begin position="137"/>
        <end position="158"/>
    </location>
</feature>
<evidence type="ECO:0000313" key="12">
    <source>
        <dbReference type="Proteomes" id="UP001214441"/>
    </source>
</evidence>
<evidence type="ECO:0000256" key="3">
    <source>
        <dbReference type="ARBA" id="ARBA00022475"/>
    </source>
</evidence>
<dbReference type="PRINTS" id="PR01036">
    <property type="entry name" value="TCRTETB"/>
</dbReference>
<dbReference type="InterPro" id="IPR011701">
    <property type="entry name" value="MFS"/>
</dbReference>
<keyword evidence="2" id="KW-0813">Transport</keyword>
<accession>A0ABT7A0J4</accession>
<dbReference type="PANTHER" id="PTHR42718">
    <property type="entry name" value="MAJOR FACILITATOR SUPERFAMILY MULTIDRUG TRANSPORTER MFSC"/>
    <property type="match status" value="1"/>
</dbReference>
<gene>
    <name evidence="11" type="ORF">NMN56_021940</name>
</gene>
<dbReference type="InterPro" id="IPR004638">
    <property type="entry name" value="EmrB-like"/>
</dbReference>
<keyword evidence="12" id="KW-1185">Reference proteome</keyword>
<evidence type="ECO:0000256" key="1">
    <source>
        <dbReference type="ARBA" id="ARBA00004651"/>
    </source>
</evidence>
<keyword evidence="7" id="KW-0046">Antibiotic resistance</keyword>
<dbReference type="InterPro" id="IPR036259">
    <property type="entry name" value="MFS_trans_sf"/>
</dbReference>
<dbReference type="CDD" id="cd17321">
    <property type="entry name" value="MFS_MMR_MDR_like"/>
    <property type="match status" value="1"/>
</dbReference>
<dbReference type="Pfam" id="PF07690">
    <property type="entry name" value="MFS_1"/>
    <property type="match status" value="1"/>
</dbReference>
<feature type="transmembrane region" description="Helical" evidence="9">
    <location>
        <begin position="78"/>
        <end position="96"/>
    </location>
</feature>
<keyword evidence="4 9" id="KW-0812">Transmembrane</keyword>
<feature type="compositionally biased region" description="Basic and acidic residues" evidence="8">
    <location>
        <begin position="617"/>
        <end position="634"/>
    </location>
</feature>
<evidence type="ECO:0000259" key="10">
    <source>
        <dbReference type="PROSITE" id="PS50850"/>
    </source>
</evidence>
<evidence type="ECO:0000256" key="9">
    <source>
        <dbReference type="SAM" id="Phobius"/>
    </source>
</evidence>
<feature type="transmembrane region" description="Helical" evidence="9">
    <location>
        <begin position="102"/>
        <end position="125"/>
    </location>
</feature>
<dbReference type="PROSITE" id="PS50850">
    <property type="entry name" value="MFS"/>
    <property type="match status" value="1"/>
</dbReference>
<evidence type="ECO:0000256" key="4">
    <source>
        <dbReference type="ARBA" id="ARBA00022692"/>
    </source>
</evidence>
<feature type="transmembrane region" description="Helical" evidence="9">
    <location>
        <begin position="200"/>
        <end position="218"/>
    </location>
</feature>
<sequence>MPGTQDPRRWWALVALGACMLTLGFDLTILNVALPEMAGQLHADTGDMQWIVDAYVVVFAATMLPAGLLGDRYGRRRMLVAGLGVFFVGSLLGTLADSPAWVIAARAGMGLGAALISPLVLSVLPSLFPDEKERTKAIGAVTAAVAGGMPLGPIVGGWLLDHYWWGSVFLINVPLAALGILACVLLLPESRDPAAPRVDPLGTLLGIAGLGSLVYAIIEGPVRGWSDPLVVGLFPASVLLMAALVLRERRAGRKRGTRPMLDLDLLRSPGFRWSCLSVTLVTLVLSGLLFIVPQYLQAVLGHDALGTGLRLLPLMAGVVVAARVAPPLSGRFGARLVISAGLVVLAFAAFLGARTEPGDGYALAATWLTITGLGTGLAMVPGMDAALTSLPADRTGSGSGLLMTVRQMGTALGIALLGSLLSQVYGSRLDLGALPDGLPARAADSAGDSVVAAHLLADKFDAPRLAASADAAFLDGMSQVLMVCGGGALVGAVVVGALLRGVGRGAGVGGGAGVGTGSADVPSGGTGFADGPPADVPSADGSSADAGFAGLPPADVPSADAGSADVPPAGAGSADVPSGGAPPADAGSADVPSGGAPPADAGSADVPSADANRPSSVRREGDADMASREGDARQ</sequence>
<dbReference type="RefSeq" id="WP_274041014.1">
    <property type="nucleotide sequence ID" value="NZ_JANCPR020000022.1"/>
</dbReference>
<dbReference type="NCBIfam" id="TIGR00711">
    <property type="entry name" value="efflux_EmrB"/>
    <property type="match status" value="1"/>
</dbReference>
<dbReference type="EMBL" id="JANCPR020000022">
    <property type="protein sequence ID" value="MDJ1134574.1"/>
    <property type="molecule type" value="Genomic_DNA"/>
</dbReference>
<organism evidence="11 12">
    <name type="scientific">Streptomyces iconiensis</name>
    <dbReference type="NCBI Taxonomy" id="1384038"/>
    <lineage>
        <taxon>Bacteria</taxon>
        <taxon>Bacillati</taxon>
        <taxon>Actinomycetota</taxon>
        <taxon>Actinomycetes</taxon>
        <taxon>Kitasatosporales</taxon>
        <taxon>Streptomycetaceae</taxon>
        <taxon>Streptomyces</taxon>
    </lineage>
</organism>
<feature type="transmembrane region" description="Helical" evidence="9">
    <location>
        <begin position="270"/>
        <end position="292"/>
    </location>
</feature>
<dbReference type="PANTHER" id="PTHR42718:SF42">
    <property type="entry name" value="EXPORT PROTEIN"/>
    <property type="match status" value="1"/>
</dbReference>
<dbReference type="InterPro" id="IPR020846">
    <property type="entry name" value="MFS_dom"/>
</dbReference>
<feature type="transmembrane region" description="Helical" evidence="9">
    <location>
        <begin position="230"/>
        <end position="249"/>
    </location>
</feature>
<feature type="transmembrane region" description="Helical" evidence="9">
    <location>
        <begin position="480"/>
        <end position="499"/>
    </location>
</feature>
<feature type="transmembrane region" description="Helical" evidence="9">
    <location>
        <begin position="12"/>
        <end position="34"/>
    </location>
</feature>
<feature type="transmembrane region" description="Helical" evidence="9">
    <location>
        <begin position="54"/>
        <end position="71"/>
    </location>
</feature>
<feature type="domain" description="Major facilitator superfamily (MFS) profile" evidence="10">
    <location>
        <begin position="12"/>
        <end position="503"/>
    </location>
</feature>
<feature type="transmembrane region" description="Helical" evidence="9">
    <location>
        <begin position="332"/>
        <end position="353"/>
    </location>
</feature>
<feature type="compositionally biased region" description="Low complexity" evidence="8">
    <location>
        <begin position="566"/>
        <end position="611"/>
    </location>
</feature>
<evidence type="ECO:0000313" key="11">
    <source>
        <dbReference type="EMBL" id="MDJ1134574.1"/>
    </source>
</evidence>
<protein>
    <submittedName>
        <fullName evidence="11">DHA2 family efflux MFS transporter permease subunit</fullName>
    </submittedName>
</protein>
<dbReference type="Proteomes" id="UP001214441">
    <property type="component" value="Unassembled WGS sequence"/>
</dbReference>